<evidence type="ECO:0000313" key="2">
    <source>
        <dbReference type="Proteomes" id="UP000887116"/>
    </source>
</evidence>
<proteinExistence type="predicted"/>
<dbReference type="EMBL" id="BMAO01031873">
    <property type="protein sequence ID" value="GFQ78267.1"/>
    <property type="molecule type" value="Genomic_DNA"/>
</dbReference>
<name>A0A8X6FFK4_TRICU</name>
<keyword evidence="2" id="KW-1185">Reference proteome</keyword>
<reference evidence="1" key="1">
    <citation type="submission" date="2020-07" db="EMBL/GenBank/DDBJ databases">
        <title>Multicomponent nature underlies the extraordinary mechanical properties of spider dragline silk.</title>
        <authorList>
            <person name="Kono N."/>
            <person name="Nakamura H."/>
            <person name="Mori M."/>
            <person name="Yoshida Y."/>
            <person name="Ohtoshi R."/>
            <person name="Malay A.D."/>
            <person name="Moran D.A.P."/>
            <person name="Tomita M."/>
            <person name="Numata K."/>
            <person name="Arakawa K."/>
        </authorList>
    </citation>
    <scope>NUCLEOTIDE SEQUENCE</scope>
</reference>
<protein>
    <submittedName>
        <fullName evidence="1">Uncharacterized protein</fullName>
    </submittedName>
</protein>
<accession>A0A8X6FFK4</accession>
<sequence length="97" mass="10756">MSHKETGLFKRAMPINAAFVASLRTANGAPSLQIATSLLELWSFSNIADALRRECRVTITVCDAALLRGSATSESHQIFRHVRLNSFECSVYSTRRV</sequence>
<organism evidence="1 2">
    <name type="scientific">Trichonephila clavata</name>
    <name type="common">Joro spider</name>
    <name type="synonym">Nephila clavata</name>
    <dbReference type="NCBI Taxonomy" id="2740835"/>
    <lineage>
        <taxon>Eukaryota</taxon>
        <taxon>Metazoa</taxon>
        <taxon>Ecdysozoa</taxon>
        <taxon>Arthropoda</taxon>
        <taxon>Chelicerata</taxon>
        <taxon>Arachnida</taxon>
        <taxon>Araneae</taxon>
        <taxon>Araneomorphae</taxon>
        <taxon>Entelegynae</taxon>
        <taxon>Araneoidea</taxon>
        <taxon>Nephilidae</taxon>
        <taxon>Trichonephila</taxon>
    </lineage>
</organism>
<dbReference type="AlphaFoldDB" id="A0A8X6FFK4"/>
<evidence type="ECO:0000313" key="1">
    <source>
        <dbReference type="EMBL" id="GFQ78267.1"/>
    </source>
</evidence>
<dbReference type="OrthoDB" id="6446150at2759"/>
<dbReference type="Proteomes" id="UP000887116">
    <property type="component" value="Unassembled WGS sequence"/>
</dbReference>
<comment type="caution">
    <text evidence="1">The sequence shown here is derived from an EMBL/GenBank/DDBJ whole genome shotgun (WGS) entry which is preliminary data.</text>
</comment>
<gene>
    <name evidence="1" type="ORF">TNCT_524911</name>
</gene>